<sequence length="167" mass="19322">MSIDENKEKSTKRMQFSLDFDPFEGFNVDRKTEIREENTEEFHISSELMQWPIKLNIISPWALAFKKDELLIAADCTAYAYGNFHKDFIKGKTTLIACPKSEHKEVYESKIKEILSINHINAITLVRMEVPCCMDMKEIIVKAINRVGRDISFEEIVISTDGEIITK</sequence>
<evidence type="ECO:0000313" key="1">
    <source>
        <dbReference type="EMBL" id="MBU5592941.1"/>
    </source>
</evidence>
<accession>A0ABS6F362</accession>
<reference evidence="1 2" key="1">
    <citation type="submission" date="2021-06" db="EMBL/GenBank/DDBJ databases">
        <authorList>
            <person name="Sun Q."/>
            <person name="Li D."/>
        </authorList>
    </citation>
    <scope>NUCLEOTIDE SEQUENCE [LARGE SCALE GENOMIC DNA]</scope>
    <source>
        <strain evidence="1 2">MSJ-4</strain>
    </source>
</reference>
<keyword evidence="2" id="KW-1185">Reference proteome</keyword>
<protein>
    <recommendedName>
        <fullName evidence="3">4Fe-4S ferredoxin</fullName>
    </recommendedName>
</protein>
<gene>
    <name evidence="1" type="ORF">KQI89_14395</name>
</gene>
<dbReference type="EMBL" id="JAHLQL010000005">
    <property type="protein sequence ID" value="MBU5592941.1"/>
    <property type="molecule type" value="Genomic_DNA"/>
</dbReference>
<organism evidence="1 2">
    <name type="scientific">Clostridium simiarum</name>
    <dbReference type="NCBI Taxonomy" id="2841506"/>
    <lineage>
        <taxon>Bacteria</taxon>
        <taxon>Bacillati</taxon>
        <taxon>Bacillota</taxon>
        <taxon>Clostridia</taxon>
        <taxon>Eubacteriales</taxon>
        <taxon>Clostridiaceae</taxon>
        <taxon>Clostridium</taxon>
    </lineage>
</organism>
<name>A0ABS6F362_9CLOT</name>
<dbReference type="PANTHER" id="PTHR42895:SF1">
    <property type="entry name" value="IRON-SULFUR CLUSTER PROTEIN"/>
    <property type="match status" value="1"/>
</dbReference>
<proteinExistence type="predicted"/>
<evidence type="ECO:0000313" key="2">
    <source>
        <dbReference type="Proteomes" id="UP000736583"/>
    </source>
</evidence>
<dbReference type="PANTHER" id="PTHR42895">
    <property type="entry name" value="IRON-SULFUR CLUSTER-BINDING PROTEIN-RELATED"/>
    <property type="match status" value="1"/>
</dbReference>
<evidence type="ECO:0008006" key="3">
    <source>
        <dbReference type="Google" id="ProtNLM"/>
    </source>
</evidence>
<dbReference type="RefSeq" id="WP_216457624.1">
    <property type="nucleotide sequence ID" value="NZ_JAHLQL010000005.1"/>
</dbReference>
<comment type="caution">
    <text evidence="1">The sequence shown here is derived from an EMBL/GenBank/DDBJ whole genome shotgun (WGS) entry which is preliminary data.</text>
</comment>
<dbReference type="InterPro" id="IPR052911">
    <property type="entry name" value="Corrinoid_activation_enz"/>
</dbReference>
<dbReference type="Proteomes" id="UP000736583">
    <property type="component" value="Unassembled WGS sequence"/>
</dbReference>